<organism evidence="2 3">
    <name type="scientific">Araneus ventricosus</name>
    <name type="common">Orbweaver spider</name>
    <name type="synonym">Epeira ventricosa</name>
    <dbReference type="NCBI Taxonomy" id="182803"/>
    <lineage>
        <taxon>Eukaryota</taxon>
        <taxon>Metazoa</taxon>
        <taxon>Ecdysozoa</taxon>
        <taxon>Arthropoda</taxon>
        <taxon>Chelicerata</taxon>
        <taxon>Arachnida</taxon>
        <taxon>Araneae</taxon>
        <taxon>Araneomorphae</taxon>
        <taxon>Entelegynae</taxon>
        <taxon>Araneoidea</taxon>
        <taxon>Araneidae</taxon>
        <taxon>Araneus</taxon>
    </lineage>
</organism>
<evidence type="ECO:0000313" key="3">
    <source>
        <dbReference type="Proteomes" id="UP000499080"/>
    </source>
</evidence>
<name>A0A4Y2AFF3_ARAVE</name>
<sequence>MRGQVIPSKLSPELEARCHSPIPARGVRFRPHASEQNLGDLLLKQNKCQKVYERSWDSFQKGFNSCSSGKRRVQLVNSIILSTAHLTEGESGAQCHHYGEHVKQPGGESSSADPSDLLAPR</sequence>
<dbReference type="AlphaFoldDB" id="A0A4Y2AFF3"/>
<feature type="region of interest" description="Disordered" evidence="1">
    <location>
        <begin position="97"/>
        <end position="121"/>
    </location>
</feature>
<protein>
    <submittedName>
        <fullName evidence="2">Uncharacterized protein</fullName>
    </submittedName>
</protein>
<proteinExistence type="predicted"/>
<dbReference type="EMBL" id="BGPR01000015">
    <property type="protein sequence ID" value="GBL78347.1"/>
    <property type="molecule type" value="Genomic_DNA"/>
</dbReference>
<evidence type="ECO:0000313" key="2">
    <source>
        <dbReference type="EMBL" id="GBL78347.1"/>
    </source>
</evidence>
<gene>
    <name evidence="2" type="ORF">AVEN_42874_1</name>
</gene>
<reference evidence="2 3" key="1">
    <citation type="journal article" date="2019" name="Sci. Rep.">
        <title>Orb-weaving spider Araneus ventricosus genome elucidates the spidroin gene catalogue.</title>
        <authorList>
            <person name="Kono N."/>
            <person name="Nakamura H."/>
            <person name="Ohtoshi R."/>
            <person name="Moran D.A.P."/>
            <person name="Shinohara A."/>
            <person name="Yoshida Y."/>
            <person name="Fujiwara M."/>
            <person name="Mori M."/>
            <person name="Tomita M."/>
            <person name="Arakawa K."/>
        </authorList>
    </citation>
    <scope>NUCLEOTIDE SEQUENCE [LARGE SCALE GENOMIC DNA]</scope>
</reference>
<accession>A0A4Y2AFF3</accession>
<comment type="caution">
    <text evidence="2">The sequence shown here is derived from an EMBL/GenBank/DDBJ whole genome shotgun (WGS) entry which is preliminary data.</text>
</comment>
<evidence type="ECO:0000256" key="1">
    <source>
        <dbReference type="SAM" id="MobiDB-lite"/>
    </source>
</evidence>
<keyword evidence="3" id="KW-1185">Reference proteome</keyword>
<dbReference type="Proteomes" id="UP000499080">
    <property type="component" value="Unassembled WGS sequence"/>
</dbReference>